<protein>
    <submittedName>
        <fullName evidence="4">Bifunctional DNA primase/polymerase</fullName>
    </submittedName>
</protein>
<dbReference type="EMBL" id="CP076683">
    <property type="protein sequence ID" value="QWV18487.1"/>
    <property type="molecule type" value="Genomic_DNA"/>
</dbReference>
<evidence type="ECO:0000259" key="2">
    <source>
        <dbReference type="SMART" id="SM00382"/>
    </source>
</evidence>
<evidence type="ECO:0000256" key="1">
    <source>
        <dbReference type="SAM" id="MobiDB-lite"/>
    </source>
</evidence>
<name>A0ABX8IXQ7_9GAMM</name>
<feature type="domain" description="AAA+ ATPase" evidence="2">
    <location>
        <begin position="358"/>
        <end position="513"/>
    </location>
</feature>
<dbReference type="SMART" id="SM00943">
    <property type="entry name" value="Prim-Pol"/>
    <property type="match status" value="1"/>
</dbReference>
<sequence>MAKLSKTFDTSLEAALHWFSFGLKVIPLVPNSKQAAVKWNAWLETLSIETIQSHWSRNPSHELACIVGDGLIVFDTDSEAAERALSNIEMEHGCRPLFIVQTTRGCHHYFRRPSDAYAKSDSHDSSAHPDRIDVKTGRGMIVLPPSTGKVIKSCYAPNIGGLDEAHQAFIDDVFKHNGRQPPRPSRPYEPSTETADPTPVTEAKLATLNALLEHISPDVGYEDWLHVLMALFHETQGSEDGLLMAIQWSRDGRKYKGQREIEVKWRSFRQDIARPATISTLIKLVKEGGADIQAIMSSNQEAFSVCDYEVINPIPVPAKQDERPNTSPLTAFSLQGQLKALQDDLVEQKHILGKLVLQGQATVFYAAPNSGKTLLVLHLIIESIKRGILNAPQVFYVNMDDNSQGLVEKLQLAEEYGFHMLADNHQGLDVGRFRQAIEQMIADGTARGSIVVLDTLKKFTSLMDKVKSSEFARLVRQFSLKGGTVIALAHTNKNPDAAGRGVYSGTSDIVDDLDCAYVIDPVPQPDDPTHKVVEFRNIKRRGNVAQAAAYRYTLEPDARYEELLLSVQEIDPSQLTVAKQAAEVHSDAHIIESISLCIDDGIVSKMKLADAAAERARCAKRSALRIIEKYTGDDPAHHRWNFTVQERGAKVYHLLTPPSGPTEDPPPS</sequence>
<gene>
    <name evidence="4" type="ORF">KQ248_07435</name>
</gene>
<dbReference type="InterPro" id="IPR014819">
    <property type="entry name" value="PriCT_2"/>
</dbReference>
<dbReference type="SMART" id="SM00382">
    <property type="entry name" value="AAA"/>
    <property type="match status" value="1"/>
</dbReference>
<dbReference type="InterPro" id="IPR003593">
    <property type="entry name" value="AAA+_ATPase"/>
</dbReference>
<evidence type="ECO:0000313" key="5">
    <source>
        <dbReference type="Proteomes" id="UP000683436"/>
    </source>
</evidence>
<keyword evidence="5" id="KW-1185">Reference proteome</keyword>
<feature type="domain" description="DNA primase/polymerase bifunctional N-terminal" evidence="3">
    <location>
        <begin position="15"/>
        <end position="207"/>
    </location>
</feature>
<evidence type="ECO:0000313" key="4">
    <source>
        <dbReference type="EMBL" id="QWV18487.1"/>
    </source>
</evidence>
<dbReference type="Proteomes" id="UP000683436">
    <property type="component" value="Chromosome"/>
</dbReference>
<dbReference type="Pfam" id="PF08707">
    <property type="entry name" value="PriCT_2"/>
    <property type="match status" value="1"/>
</dbReference>
<reference evidence="4 5" key="1">
    <citation type="submission" date="2021-06" db="EMBL/GenBank/DDBJ databases">
        <title>Microbial metabolic specificity influences pelagic lipid remineralization.</title>
        <authorList>
            <person name="Behrendt L."/>
            <person name="Hunter J.E."/>
            <person name="Alcolombri U."/>
            <person name="Smriga S."/>
            <person name="Mincer T."/>
            <person name="Lowenstein D.P."/>
            <person name="Peaudecerf F.J."/>
            <person name="Fernandez V.I."/>
            <person name="Fredricks H."/>
            <person name="Almblad H."/>
            <person name="Harrison J.J."/>
            <person name="Stocker R."/>
            <person name="Van Mooy B.A.S."/>
        </authorList>
    </citation>
    <scope>NUCLEOTIDE SEQUENCE [LARGE SCALE GENOMIC DNA]</scope>
    <source>
        <strain evidence="4 5">A252</strain>
    </source>
</reference>
<evidence type="ECO:0000259" key="3">
    <source>
        <dbReference type="SMART" id="SM00943"/>
    </source>
</evidence>
<accession>A0ABX8IXQ7</accession>
<dbReference type="InterPro" id="IPR015330">
    <property type="entry name" value="DNA_primase/pol_bifunc_N"/>
</dbReference>
<dbReference type="RefSeq" id="WP_216707096.1">
    <property type="nucleotide sequence ID" value="NZ_CP076683.1"/>
</dbReference>
<feature type="region of interest" description="Disordered" evidence="1">
    <location>
        <begin position="175"/>
        <end position="199"/>
    </location>
</feature>
<dbReference type="Pfam" id="PF13481">
    <property type="entry name" value="AAA_25"/>
    <property type="match status" value="1"/>
</dbReference>
<organism evidence="4 5">
    <name type="scientific">Stutzerimonas zhaodongensis</name>
    <dbReference type="NCBI Taxonomy" id="1176257"/>
    <lineage>
        <taxon>Bacteria</taxon>
        <taxon>Pseudomonadati</taxon>
        <taxon>Pseudomonadota</taxon>
        <taxon>Gammaproteobacteria</taxon>
        <taxon>Pseudomonadales</taxon>
        <taxon>Pseudomonadaceae</taxon>
        <taxon>Stutzerimonas</taxon>
    </lineage>
</organism>
<proteinExistence type="predicted"/>
<dbReference type="Pfam" id="PF09250">
    <property type="entry name" value="Prim-Pol"/>
    <property type="match status" value="1"/>
</dbReference>